<keyword evidence="3" id="KW-1185">Reference proteome</keyword>
<evidence type="ECO:0000256" key="1">
    <source>
        <dbReference type="SAM" id="MobiDB-lite"/>
    </source>
</evidence>
<dbReference type="AlphaFoldDB" id="A0A0C9XI30"/>
<accession>A0A0C9XI30</accession>
<dbReference type="EMBL" id="KN838742">
    <property type="protein sequence ID" value="KIJ95817.1"/>
    <property type="molecule type" value="Genomic_DNA"/>
</dbReference>
<evidence type="ECO:0000313" key="3">
    <source>
        <dbReference type="Proteomes" id="UP000054477"/>
    </source>
</evidence>
<proteinExistence type="predicted"/>
<protein>
    <submittedName>
        <fullName evidence="2">Uncharacterized protein</fullName>
    </submittedName>
</protein>
<dbReference type="HOGENOM" id="CLU_3069032_0_0_1"/>
<organism evidence="2 3">
    <name type="scientific">Laccaria amethystina LaAM-08-1</name>
    <dbReference type="NCBI Taxonomy" id="1095629"/>
    <lineage>
        <taxon>Eukaryota</taxon>
        <taxon>Fungi</taxon>
        <taxon>Dikarya</taxon>
        <taxon>Basidiomycota</taxon>
        <taxon>Agaricomycotina</taxon>
        <taxon>Agaricomycetes</taxon>
        <taxon>Agaricomycetidae</taxon>
        <taxon>Agaricales</taxon>
        <taxon>Agaricineae</taxon>
        <taxon>Hydnangiaceae</taxon>
        <taxon>Laccaria</taxon>
    </lineage>
</organism>
<sequence>MCKDKCIAKVESQKDGIDTTYKLEENFKNGLPNSENRIRKNGNKAQAGAQNNQ</sequence>
<reference evidence="2 3" key="1">
    <citation type="submission" date="2014-04" db="EMBL/GenBank/DDBJ databases">
        <authorList>
            <consortium name="DOE Joint Genome Institute"/>
            <person name="Kuo A."/>
            <person name="Kohler A."/>
            <person name="Nagy L.G."/>
            <person name="Floudas D."/>
            <person name="Copeland A."/>
            <person name="Barry K.W."/>
            <person name="Cichocki N."/>
            <person name="Veneault-Fourrey C."/>
            <person name="LaButti K."/>
            <person name="Lindquist E.A."/>
            <person name="Lipzen A."/>
            <person name="Lundell T."/>
            <person name="Morin E."/>
            <person name="Murat C."/>
            <person name="Sun H."/>
            <person name="Tunlid A."/>
            <person name="Henrissat B."/>
            <person name="Grigoriev I.V."/>
            <person name="Hibbett D.S."/>
            <person name="Martin F."/>
            <person name="Nordberg H.P."/>
            <person name="Cantor M.N."/>
            <person name="Hua S.X."/>
        </authorList>
    </citation>
    <scope>NUCLEOTIDE SEQUENCE [LARGE SCALE GENOMIC DNA]</scope>
    <source>
        <strain evidence="2 3">LaAM-08-1</strain>
    </source>
</reference>
<dbReference type="Proteomes" id="UP000054477">
    <property type="component" value="Unassembled WGS sequence"/>
</dbReference>
<feature type="region of interest" description="Disordered" evidence="1">
    <location>
        <begin position="27"/>
        <end position="53"/>
    </location>
</feature>
<reference evidence="3" key="2">
    <citation type="submission" date="2015-01" db="EMBL/GenBank/DDBJ databases">
        <title>Evolutionary Origins and Diversification of the Mycorrhizal Mutualists.</title>
        <authorList>
            <consortium name="DOE Joint Genome Institute"/>
            <consortium name="Mycorrhizal Genomics Consortium"/>
            <person name="Kohler A."/>
            <person name="Kuo A."/>
            <person name="Nagy L.G."/>
            <person name="Floudas D."/>
            <person name="Copeland A."/>
            <person name="Barry K.W."/>
            <person name="Cichocki N."/>
            <person name="Veneault-Fourrey C."/>
            <person name="LaButti K."/>
            <person name="Lindquist E.A."/>
            <person name="Lipzen A."/>
            <person name="Lundell T."/>
            <person name="Morin E."/>
            <person name="Murat C."/>
            <person name="Riley R."/>
            <person name="Ohm R."/>
            <person name="Sun H."/>
            <person name="Tunlid A."/>
            <person name="Henrissat B."/>
            <person name="Grigoriev I.V."/>
            <person name="Hibbett D.S."/>
            <person name="Martin F."/>
        </authorList>
    </citation>
    <scope>NUCLEOTIDE SEQUENCE [LARGE SCALE GENOMIC DNA]</scope>
    <source>
        <strain evidence="3">LaAM-08-1</strain>
    </source>
</reference>
<feature type="compositionally biased region" description="Low complexity" evidence="1">
    <location>
        <begin position="43"/>
        <end position="53"/>
    </location>
</feature>
<evidence type="ECO:0000313" key="2">
    <source>
        <dbReference type="EMBL" id="KIJ95817.1"/>
    </source>
</evidence>
<name>A0A0C9XI30_9AGAR</name>
<gene>
    <name evidence="2" type="ORF">K443DRAFT_682744</name>
</gene>